<dbReference type="PANTHER" id="PTHR11799">
    <property type="entry name" value="PARAOXONASE"/>
    <property type="match status" value="1"/>
</dbReference>
<dbReference type="InParanoid" id="A0A1Y2D7R3"/>
<dbReference type="Gene3D" id="2.120.10.30">
    <property type="entry name" value="TolB, C-terminal domain"/>
    <property type="match status" value="1"/>
</dbReference>
<gene>
    <name evidence="2" type="ORF">BCR38DRAFT_356989</name>
</gene>
<accession>A0A1Y2D7R3</accession>
<protein>
    <submittedName>
        <fullName evidence="2">Serum paraoxonase/arylesterase family protein</fullName>
    </submittedName>
</protein>
<organism evidence="2 3">
    <name type="scientific">Pseudomassariella vexata</name>
    <dbReference type="NCBI Taxonomy" id="1141098"/>
    <lineage>
        <taxon>Eukaryota</taxon>
        <taxon>Fungi</taxon>
        <taxon>Dikarya</taxon>
        <taxon>Ascomycota</taxon>
        <taxon>Pezizomycotina</taxon>
        <taxon>Sordariomycetes</taxon>
        <taxon>Xylariomycetidae</taxon>
        <taxon>Amphisphaeriales</taxon>
        <taxon>Pseudomassariaceae</taxon>
        <taxon>Pseudomassariella</taxon>
    </lineage>
</organism>
<evidence type="ECO:0000313" key="2">
    <source>
        <dbReference type="EMBL" id="ORY55247.1"/>
    </source>
</evidence>
<reference evidence="2 3" key="1">
    <citation type="submission" date="2016-07" db="EMBL/GenBank/DDBJ databases">
        <title>Pervasive Adenine N6-methylation of Active Genes in Fungi.</title>
        <authorList>
            <consortium name="DOE Joint Genome Institute"/>
            <person name="Mondo S.J."/>
            <person name="Dannebaum R.O."/>
            <person name="Kuo R.C."/>
            <person name="Labutti K."/>
            <person name="Haridas S."/>
            <person name="Kuo A."/>
            <person name="Salamov A."/>
            <person name="Ahrendt S.R."/>
            <person name="Lipzen A."/>
            <person name="Sullivan W."/>
            <person name="Andreopoulos W.B."/>
            <person name="Clum A."/>
            <person name="Lindquist E."/>
            <person name="Daum C."/>
            <person name="Ramamoorthy G.K."/>
            <person name="Gryganskyi A."/>
            <person name="Culley D."/>
            <person name="Magnuson J.K."/>
            <person name="James T.Y."/>
            <person name="O'Malley M.A."/>
            <person name="Stajich J.E."/>
            <person name="Spatafora J.W."/>
            <person name="Visel A."/>
            <person name="Grigoriev I.V."/>
        </authorList>
    </citation>
    <scope>NUCLEOTIDE SEQUENCE [LARGE SCALE GENOMIC DNA]</scope>
    <source>
        <strain evidence="2 3">CBS 129021</strain>
    </source>
</reference>
<feature type="chain" id="PRO_5012553534" evidence="1">
    <location>
        <begin position="21"/>
        <end position="460"/>
    </location>
</feature>
<dbReference type="EMBL" id="MCFJ01000028">
    <property type="protein sequence ID" value="ORY55247.1"/>
    <property type="molecule type" value="Genomic_DNA"/>
</dbReference>
<name>A0A1Y2D7R3_9PEZI</name>
<evidence type="ECO:0000313" key="3">
    <source>
        <dbReference type="Proteomes" id="UP000193689"/>
    </source>
</evidence>
<proteinExistence type="predicted"/>
<sequence length="460" mass="50839">MATSLAAKASVVALVSIVLSFLFGPEVHRTVTVMGVFRTPASTVLASTHDIVSIEGTTYCEDLHYHDPSHSLFTACQGSNLTTHSWWPPVAIFDDVTAVQHARGALYVIDANTQKAQKLEFENFDAPLVTHGIDVISDPDLLEREAVYIFAVNHLPNPDYYGPYPYDSESLRNFLAQARGNKQILKARSQIEIFHHTIGSSTARHLRTIHDPLIQTPNDILALSPTEFLVTNDHRHTEGRMRVIEDVWPGANWGSVVHVQLSSLEAPQEDVSVEIALDKLRNTNGLGHSRSEDEFMLTSCMSGILHIANVHSTTKENHHSHTEIHLLESLQFDSVVDNPSYFHDPYANSSYDASGFVASGIPRPIDLLKNMRDPTAKDGAMVWLAKPSVQSSVGGSGEVSPSTHDWEKQLLFEDDGSRIRSASAAVLVAIDPHEEEGKRRAWLYVTGFMAKKIVAVKVDI</sequence>
<dbReference type="RefSeq" id="XP_040709518.1">
    <property type="nucleotide sequence ID" value="XM_040857069.1"/>
</dbReference>
<dbReference type="AlphaFoldDB" id="A0A1Y2D7R3"/>
<comment type="caution">
    <text evidence="2">The sequence shown here is derived from an EMBL/GenBank/DDBJ whole genome shotgun (WGS) entry which is preliminary data.</text>
</comment>
<dbReference type="Proteomes" id="UP000193689">
    <property type="component" value="Unassembled WGS sequence"/>
</dbReference>
<dbReference type="GeneID" id="63773281"/>
<evidence type="ECO:0000256" key="1">
    <source>
        <dbReference type="SAM" id="SignalP"/>
    </source>
</evidence>
<dbReference type="PANTHER" id="PTHR11799:SF12">
    <property type="entry name" value="PARAOXONASE-RELATED"/>
    <property type="match status" value="1"/>
</dbReference>
<dbReference type="InterPro" id="IPR051288">
    <property type="entry name" value="Serum_paraoxonase/arylesterase"/>
</dbReference>
<keyword evidence="1" id="KW-0732">Signal</keyword>
<feature type="signal peptide" evidence="1">
    <location>
        <begin position="1"/>
        <end position="20"/>
    </location>
</feature>
<keyword evidence="3" id="KW-1185">Reference proteome</keyword>
<dbReference type="InterPro" id="IPR011042">
    <property type="entry name" value="6-blade_b-propeller_TolB-like"/>
</dbReference>
<dbReference type="OrthoDB" id="5307922at2759"/>